<dbReference type="SUPFAM" id="SSF56235">
    <property type="entry name" value="N-terminal nucleophile aminohydrolases (Ntn hydrolases)"/>
    <property type="match status" value="1"/>
</dbReference>
<dbReference type="InterPro" id="IPR001353">
    <property type="entry name" value="Proteasome_sua/b"/>
</dbReference>
<evidence type="ECO:0000313" key="12">
    <source>
        <dbReference type="Ensembl" id="ENSCLMP00005012418.1"/>
    </source>
</evidence>
<dbReference type="OrthoDB" id="429533at2759"/>
<comment type="function">
    <text evidence="8">The proteasome is a multicatalytic proteinase complex which is characterized by its ability to cleave peptides with Arg, Phe, Tyr, Leu, and Glu adjacent to the leaving group at neutral or slightly basic pH. The proteasome has an ATP-dependent proteolytic activity. This subunit is involved in antigen processing to generate class I binding peptides.</text>
</comment>
<dbReference type="KEGG" id="clum:117738849"/>
<keyword evidence="4" id="KW-0888">Threonine protease</keyword>
<comment type="subunit">
    <text evidence="10">Component of the proteasome complex.</text>
</comment>
<evidence type="ECO:0000256" key="3">
    <source>
        <dbReference type="ARBA" id="ARBA00022670"/>
    </source>
</evidence>
<comment type="catalytic activity">
    <reaction evidence="1">
        <text>Cleavage of peptide bonds with very broad specificity.</text>
        <dbReference type="EC" id="3.4.25.1"/>
    </reaction>
</comment>
<dbReference type="InterPro" id="IPR029055">
    <property type="entry name" value="Ntn_hydrolases_N"/>
</dbReference>
<evidence type="ECO:0000313" key="13">
    <source>
        <dbReference type="Proteomes" id="UP000694565"/>
    </source>
</evidence>
<dbReference type="GO" id="GO:0005839">
    <property type="term" value="C:proteasome core complex"/>
    <property type="evidence" value="ECO:0007669"/>
    <property type="project" value="InterPro"/>
</dbReference>
<dbReference type="PRINTS" id="PR00141">
    <property type="entry name" value="PROTEASOME"/>
</dbReference>
<sequence length="274" mass="29287">MALSNVLQTPAAGFNFDNAARNAALEGLFDGRTPTPLKTGTTIAGVVFKDGVVLGADTRATSSEVVADKMCAKIHYIAPNMYCCGAGTAADTEKTTDLLSSNLTIFSLNSGRNPRVIMAVNILQDMLYRYHGQIGASLILGGVDCTGNHLYTVGPYGSVDKMPYLSMGSGHLAALGVLEDGYKPDLELDKAKELVCVAIHTGIMSDLGSGNNIDICVITRQGVDYIRPYQVSEYQDKRKTKYKYGPGTTPVLTEKVVPLKLEVVEEAVQPLDTA</sequence>
<dbReference type="GO" id="GO:0005737">
    <property type="term" value="C:cytoplasm"/>
    <property type="evidence" value="ECO:0007669"/>
    <property type="project" value="UniProtKB-SubCell"/>
</dbReference>
<comment type="function">
    <text evidence="10">Component of the proteasome, a multicatalytic proteinase complex which is characterized by its ability to cleave peptides with Arg, Phe, Tyr, Leu, and Glu adjacent to the leaving group at neutral or slightly basic pH. The proteasome has an ATP-dependent proteolytic activity.</text>
</comment>
<evidence type="ECO:0000256" key="9">
    <source>
        <dbReference type="PIRSR" id="PIRSR600243-1"/>
    </source>
</evidence>
<dbReference type="PROSITE" id="PS00854">
    <property type="entry name" value="PROTEASOME_BETA_1"/>
    <property type="match status" value="1"/>
</dbReference>
<dbReference type="PANTHER" id="PTHR32194:SF4">
    <property type="entry name" value="PROTEASOME SUBUNIT BETA TYPE-7"/>
    <property type="match status" value="1"/>
</dbReference>
<dbReference type="InterPro" id="IPR024689">
    <property type="entry name" value="Proteasome_bsu_C"/>
</dbReference>
<evidence type="ECO:0000256" key="1">
    <source>
        <dbReference type="ARBA" id="ARBA00001198"/>
    </source>
</evidence>
<protein>
    <recommendedName>
        <fullName evidence="10">Proteasome subunit beta</fullName>
    </recommendedName>
</protein>
<evidence type="ECO:0000256" key="2">
    <source>
        <dbReference type="ARBA" id="ARBA00022490"/>
    </source>
</evidence>
<dbReference type="FunFam" id="3.60.20.10:FF:000005">
    <property type="entry name" value="Proteasome subunit beta type-2"/>
    <property type="match status" value="1"/>
</dbReference>
<dbReference type="CTD" id="64280"/>
<organism evidence="12 13">
    <name type="scientific">Cyclopterus lumpus</name>
    <name type="common">Lumpsucker</name>
    <dbReference type="NCBI Taxonomy" id="8103"/>
    <lineage>
        <taxon>Eukaryota</taxon>
        <taxon>Metazoa</taxon>
        <taxon>Chordata</taxon>
        <taxon>Craniata</taxon>
        <taxon>Vertebrata</taxon>
        <taxon>Euteleostomi</taxon>
        <taxon>Actinopterygii</taxon>
        <taxon>Neopterygii</taxon>
        <taxon>Teleostei</taxon>
        <taxon>Neoteleostei</taxon>
        <taxon>Acanthomorphata</taxon>
        <taxon>Eupercaria</taxon>
        <taxon>Perciformes</taxon>
        <taxon>Cottioidei</taxon>
        <taxon>Cottales</taxon>
        <taxon>Cyclopteridae</taxon>
        <taxon>Cyclopterus</taxon>
    </lineage>
</organism>
<dbReference type="InterPro" id="IPR023333">
    <property type="entry name" value="Proteasome_suB-type"/>
</dbReference>
<dbReference type="GO" id="GO:0004298">
    <property type="term" value="F:threonine-type endopeptidase activity"/>
    <property type="evidence" value="ECO:0007669"/>
    <property type="project" value="UniProtKB-KW"/>
</dbReference>
<keyword evidence="13" id="KW-1185">Reference proteome</keyword>
<feature type="domain" description="Proteasome beta subunit C-terminal" evidence="11">
    <location>
        <begin position="237"/>
        <end position="268"/>
    </location>
</feature>
<dbReference type="Proteomes" id="UP000694565">
    <property type="component" value="Unplaced"/>
</dbReference>
<reference evidence="12" key="1">
    <citation type="submission" date="2025-08" db="UniProtKB">
        <authorList>
            <consortium name="Ensembl"/>
        </authorList>
    </citation>
    <scope>IDENTIFICATION</scope>
</reference>
<dbReference type="PROSITE" id="PS51476">
    <property type="entry name" value="PROTEASOME_BETA_2"/>
    <property type="match status" value="1"/>
</dbReference>
<dbReference type="GO" id="GO:0005634">
    <property type="term" value="C:nucleus"/>
    <property type="evidence" value="ECO:0007669"/>
    <property type="project" value="UniProtKB-SubCell"/>
</dbReference>
<evidence type="ECO:0000256" key="4">
    <source>
        <dbReference type="ARBA" id="ARBA00022698"/>
    </source>
</evidence>
<dbReference type="InterPro" id="IPR016050">
    <property type="entry name" value="Proteasome_bsu_CS"/>
</dbReference>
<name>A0A8C2X5T4_CYCLU</name>
<dbReference type="PANTHER" id="PTHR32194">
    <property type="entry name" value="METALLOPROTEASE TLDD"/>
    <property type="match status" value="1"/>
</dbReference>
<dbReference type="GeneID" id="117738849"/>
<dbReference type="CDD" id="cd03763">
    <property type="entry name" value="proteasome_beta_type_7"/>
    <property type="match status" value="1"/>
</dbReference>
<dbReference type="Gene3D" id="3.60.20.10">
    <property type="entry name" value="Glutamine Phosphoribosylpyrophosphate, subunit 1, domain 1"/>
    <property type="match status" value="1"/>
</dbReference>
<evidence type="ECO:0000256" key="6">
    <source>
        <dbReference type="ARBA" id="ARBA00022942"/>
    </source>
</evidence>
<gene>
    <name evidence="12" type="primary">psmb13a</name>
</gene>
<evidence type="ECO:0000256" key="8">
    <source>
        <dbReference type="ARBA" id="ARBA00025456"/>
    </source>
</evidence>
<proteinExistence type="inferred from homology"/>
<dbReference type="GO" id="GO:0051603">
    <property type="term" value="P:proteolysis involved in protein catabolic process"/>
    <property type="evidence" value="ECO:0007669"/>
    <property type="project" value="InterPro"/>
</dbReference>
<reference evidence="12" key="2">
    <citation type="submission" date="2025-09" db="UniProtKB">
        <authorList>
            <consortium name="Ensembl"/>
        </authorList>
    </citation>
    <scope>IDENTIFICATION</scope>
</reference>
<feature type="active site" description="Nucleophile" evidence="9">
    <location>
        <position position="41"/>
    </location>
</feature>
<dbReference type="Pfam" id="PF12465">
    <property type="entry name" value="Pr_beta_C"/>
    <property type="match status" value="1"/>
</dbReference>
<accession>A0A8C2X5T4</accession>
<dbReference type="Ensembl" id="ENSCLMT00005013302.1">
    <property type="protein sequence ID" value="ENSCLMP00005012418.1"/>
    <property type="gene ID" value="ENSCLMG00005006648.1"/>
</dbReference>
<dbReference type="InterPro" id="IPR000243">
    <property type="entry name" value="Pept_T1A_subB"/>
</dbReference>
<dbReference type="Pfam" id="PF00227">
    <property type="entry name" value="Proteasome"/>
    <property type="match status" value="1"/>
</dbReference>
<keyword evidence="2 10" id="KW-0963">Cytoplasm</keyword>
<keyword evidence="5" id="KW-0378">Hydrolase</keyword>
<evidence type="ECO:0000259" key="11">
    <source>
        <dbReference type="Pfam" id="PF12465"/>
    </source>
</evidence>
<dbReference type="GeneTree" id="ENSGT00940000165504"/>
<dbReference type="AlphaFoldDB" id="A0A8C2X5T4"/>
<keyword evidence="7 10" id="KW-0539">Nucleus</keyword>
<keyword evidence="6 10" id="KW-0647">Proteasome</keyword>
<evidence type="ECO:0000256" key="5">
    <source>
        <dbReference type="ARBA" id="ARBA00022801"/>
    </source>
</evidence>
<evidence type="ECO:0000256" key="10">
    <source>
        <dbReference type="RuleBase" id="RU004203"/>
    </source>
</evidence>
<comment type="subcellular location">
    <subcellularLocation>
        <location evidence="10">Cytoplasm</location>
    </subcellularLocation>
    <subcellularLocation>
        <location evidence="10">Nucleus</location>
    </subcellularLocation>
</comment>
<evidence type="ECO:0000256" key="7">
    <source>
        <dbReference type="ARBA" id="ARBA00023242"/>
    </source>
</evidence>
<keyword evidence="3" id="KW-0645">Protease</keyword>
<comment type="similarity">
    <text evidence="10">Belongs to the peptidase T1B family.</text>
</comment>
<dbReference type="RefSeq" id="XP_034400857.1">
    <property type="nucleotide sequence ID" value="XM_034544966.1"/>
</dbReference>